<keyword evidence="4" id="KW-0378">Hydrolase</keyword>
<evidence type="ECO:0000259" key="5">
    <source>
        <dbReference type="PROSITE" id="PS50878"/>
    </source>
</evidence>
<reference evidence="6 7" key="1">
    <citation type="submission" date="2018-04" db="EMBL/GenBank/DDBJ databases">
        <authorList>
            <person name="Zhang X."/>
            <person name="Yuan J."/>
            <person name="Li F."/>
            <person name="Xiang J."/>
        </authorList>
    </citation>
    <scope>NUCLEOTIDE SEQUENCE [LARGE SCALE GENOMIC DNA]</scope>
    <source>
        <tissue evidence="6">Muscle</tissue>
    </source>
</reference>
<keyword evidence="2" id="KW-0548">Nucleotidyltransferase</keyword>
<dbReference type="CDD" id="cd01647">
    <property type="entry name" value="RT_LTR"/>
    <property type="match status" value="1"/>
</dbReference>
<dbReference type="SUPFAM" id="SSF50630">
    <property type="entry name" value="Acid proteases"/>
    <property type="match status" value="1"/>
</dbReference>
<feature type="domain" description="Reverse transcriptase" evidence="5">
    <location>
        <begin position="563"/>
        <end position="753"/>
    </location>
</feature>
<sequence>MGSSHIQPQIRINFEEIAGYSQVYTSLPTPSLHFPVWYSLPCCDQVLRSSKTNSDSLDIDRQLLSSTTTPSWRDSATPLSPHATPVLTPVSPLIPPTMPSDNVPPFLQTAHMFNLRPASFSPIDLHLLGANIRSSFDRMTCALRGSPNFSYFTPTVDAIDANYNIFQTYFTLCTFLSVLPHGQQETVLDKMQLPKMARDVSNAFLKAYTEAPNFTPAIFERRPAYFSVDSGSAISLVPLSTLVNINVLTPVCPSNWCIRAARGTSLKVMGEVKLNIVLSGKNYAFPFVVVDDAHLPGDLLLGYNIMRKAEIRQQPDRDTVTHQGNVYCLTTPSSVWHSSSNPASTLAAVTSTIEPPTVNPTPDGSLKDDRTRRSPFAICTPAQDLQDRCHATTTIPNVKTSTVTDSPFWAPQTDASACIVTTNLTLPPFTDSMVPVRVTSTDGTVLINPDCIRVKGLFALPLIYEVTNGTSALRLINPTCTPVRLRRETRVCDCEVTGLPVVEVEPPIAPVCNTSATTSAPDAPGPEETLCEFPPMDFVEDVLRRLLKEFPSLLPTNALMFSDIASTSFQPSGRLQRSHRRIARSRYHRTFSVTVDGFLRPIIDYRRLNAATVPDRYPIPTIRTLLQEVGEGHAIFSSIDLAHGFLQVEMDLSSKDLTTFFTPHGHFACTRMPFGFRNSPITFSRLMSHIMQGLIGDTAFMYLDDLLITSKNIADHERKLKLVFQRLADANLTIKVKKCQFFHKQTEYLGHTVDSAGLCPNDKKVQNVQNFPVPSTVTQVKAFLGLSGFYRPFIKKFGIIAEPLTRLLKKDALFTWT</sequence>
<comment type="caution">
    <text evidence="6">The sequence shown here is derived from an EMBL/GenBank/DDBJ whole genome shotgun (WGS) entry which is preliminary data.</text>
</comment>
<proteinExistence type="predicted"/>
<dbReference type="AlphaFoldDB" id="A0A3R7PVL9"/>
<dbReference type="EMBL" id="QCYY01001390">
    <property type="protein sequence ID" value="ROT78377.1"/>
    <property type="molecule type" value="Genomic_DNA"/>
</dbReference>
<dbReference type="InterPro" id="IPR050951">
    <property type="entry name" value="Retrovirus_Pol_polyprotein"/>
</dbReference>
<evidence type="ECO:0000313" key="7">
    <source>
        <dbReference type="Proteomes" id="UP000283509"/>
    </source>
</evidence>
<dbReference type="SUPFAM" id="SSF56672">
    <property type="entry name" value="DNA/RNA polymerases"/>
    <property type="match status" value="1"/>
</dbReference>
<dbReference type="PROSITE" id="PS50878">
    <property type="entry name" value="RT_POL"/>
    <property type="match status" value="1"/>
</dbReference>
<evidence type="ECO:0000256" key="4">
    <source>
        <dbReference type="ARBA" id="ARBA00022759"/>
    </source>
</evidence>
<dbReference type="InterPro" id="IPR043128">
    <property type="entry name" value="Rev_trsase/Diguanyl_cyclase"/>
</dbReference>
<reference evidence="6 7" key="2">
    <citation type="submission" date="2019-01" db="EMBL/GenBank/DDBJ databases">
        <title>The decoding of complex shrimp genome reveals the adaptation for benthos swimmer, frequently molting mechanism and breeding impact on genome.</title>
        <authorList>
            <person name="Sun Y."/>
            <person name="Gao Y."/>
            <person name="Yu Y."/>
        </authorList>
    </citation>
    <scope>NUCLEOTIDE SEQUENCE [LARGE SCALE GENOMIC DNA]</scope>
    <source>
        <tissue evidence="6">Muscle</tissue>
    </source>
</reference>
<dbReference type="Pfam" id="PF00078">
    <property type="entry name" value="RVT_1"/>
    <property type="match status" value="1"/>
</dbReference>
<dbReference type="STRING" id="6689.A0A3R7PVL9"/>
<dbReference type="GO" id="GO:0071897">
    <property type="term" value="P:DNA biosynthetic process"/>
    <property type="evidence" value="ECO:0007669"/>
    <property type="project" value="UniProtKB-ARBA"/>
</dbReference>
<keyword evidence="4" id="KW-0255">Endonuclease</keyword>
<protein>
    <submittedName>
        <fullName evidence="6">Enzymatic polyprotein</fullName>
    </submittedName>
</protein>
<dbReference type="InterPro" id="IPR021109">
    <property type="entry name" value="Peptidase_aspartic_dom_sf"/>
</dbReference>
<keyword evidence="7" id="KW-1185">Reference proteome</keyword>
<evidence type="ECO:0000313" key="6">
    <source>
        <dbReference type="EMBL" id="ROT78377.1"/>
    </source>
</evidence>
<dbReference type="PANTHER" id="PTHR37984">
    <property type="entry name" value="PROTEIN CBG26694"/>
    <property type="match status" value="1"/>
</dbReference>
<organism evidence="6 7">
    <name type="scientific">Penaeus vannamei</name>
    <name type="common">Whiteleg shrimp</name>
    <name type="synonym">Litopenaeus vannamei</name>
    <dbReference type="NCBI Taxonomy" id="6689"/>
    <lineage>
        <taxon>Eukaryota</taxon>
        <taxon>Metazoa</taxon>
        <taxon>Ecdysozoa</taxon>
        <taxon>Arthropoda</taxon>
        <taxon>Crustacea</taxon>
        <taxon>Multicrustacea</taxon>
        <taxon>Malacostraca</taxon>
        <taxon>Eumalacostraca</taxon>
        <taxon>Eucarida</taxon>
        <taxon>Decapoda</taxon>
        <taxon>Dendrobranchiata</taxon>
        <taxon>Penaeoidea</taxon>
        <taxon>Penaeidae</taxon>
        <taxon>Penaeus</taxon>
    </lineage>
</organism>
<name>A0A3R7PVL9_PENVA</name>
<evidence type="ECO:0000256" key="3">
    <source>
        <dbReference type="ARBA" id="ARBA00022722"/>
    </source>
</evidence>
<dbReference type="InterPro" id="IPR000477">
    <property type="entry name" value="RT_dom"/>
</dbReference>
<accession>A0A3R7PVL9</accession>
<dbReference type="PANTHER" id="PTHR37984:SF5">
    <property type="entry name" value="PROTEIN NYNRIN-LIKE"/>
    <property type="match status" value="1"/>
</dbReference>
<dbReference type="InterPro" id="IPR043502">
    <property type="entry name" value="DNA/RNA_pol_sf"/>
</dbReference>
<evidence type="ECO:0000256" key="2">
    <source>
        <dbReference type="ARBA" id="ARBA00022695"/>
    </source>
</evidence>
<keyword evidence="3" id="KW-0540">Nuclease</keyword>
<evidence type="ECO:0000256" key="1">
    <source>
        <dbReference type="ARBA" id="ARBA00022679"/>
    </source>
</evidence>
<dbReference type="Gene3D" id="3.30.70.270">
    <property type="match status" value="2"/>
</dbReference>
<dbReference type="Proteomes" id="UP000283509">
    <property type="component" value="Unassembled WGS sequence"/>
</dbReference>
<gene>
    <name evidence="6" type="ORF">C7M84_002908</name>
</gene>
<dbReference type="Gene3D" id="3.10.10.10">
    <property type="entry name" value="HIV Type 1 Reverse Transcriptase, subunit A, domain 1"/>
    <property type="match status" value="1"/>
</dbReference>
<keyword evidence="1" id="KW-0808">Transferase</keyword>
<dbReference type="GO" id="GO:0016779">
    <property type="term" value="F:nucleotidyltransferase activity"/>
    <property type="evidence" value="ECO:0007669"/>
    <property type="project" value="UniProtKB-KW"/>
</dbReference>
<dbReference type="Gene3D" id="2.40.70.10">
    <property type="entry name" value="Acid Proteases"/>
    <property type="match status" value="1"/>
</dbReference>
<dbReference type="GO" id="GO:0004519">
    <property type="term" value="F:endonuclease activity"/>
    <property type="evidence" value="ECO:0007669"/>
    <property type="project" value="UniProtKB-KW"/>
</dbReference>
<dbReference type="OrthoDB" id="6356350at2759"/>